<dbReference type="Gene3D" id="3.30.60.30">
    <property type="match status" value="1"/>
</dbReference>
<keyword evidence="2" id="KW-0964">Secreted</keyword>
<dbReference type="Ensembl" id="ENSPRET00000000368.1">
    <property type="protein sequence ID" value="ENSPREP00000000344.1"/>
    <property type="gene ID" value="ENSPREG00000000267.1"/>
</dbReference>
<organism evidence="7 8">
    <name type="scientific">Poecilia reticulata</name>
    <name type="common">Guppy</name>
    <name type="synonym">Acanthophacelus reticulatus</name>
    <dbReference type="NCBI Taxonomy" id="8081"/>
    <lineage>
        <taxon>Eukaryota</taxon>
        <taxon>Metazoa</taxon>
        <taxon>Chordata</taxon>
        <taxon>Craniata</taxon>
        <taxon>Vertebrata</taxon>
        <taxon>Euteleostomi</taxon>
        <taxon>Actinopterygii</taxon>
        <taxon>Neopterygii</taxon>
        <taxon>Teleostei</taxon>
        <taxon>Neoteleostei</taxon>
        <taxon>Acanthomorphata</taxon>
        <taxon>Ovalentaria</taxon>
        <taxon>Atherinomorphae</taxon>
        <taxon>Cyprinodontiformes</taxon>
        <taxon>Poeciliidae</taxon>
        <taxon>Poeciliinae</taxon>
        <taxon>Poecilia</taxon>
    </lineage>
</organism>
<dbReference type="InterPro" id="IPR002350">
    <property type="entry name" value="Kazal_dom"/>
</dbReference>
<dbReference type="PANTHER" id="PTHR47729:SF1">
    <property type="entry name" value="OVOMUCOID-LIKE-RELATED"/>
    <property type="match status" value="1"/>
</dbReference>
<dbReference type="GO" id="GO:0004867">
    <property type="term" value="F:serine-type endopeptidase inhibitor activity"/>
    <property type="evidence" value="ECO:0007669"/>
    <property type="project" value="UniProtKB-KW"/>
</dbReference>
<dbReference type="AlphaFoldDB" id="A0A3P9MSY4"/>
<evidence type="ECO:0000256" key="4">
    <source>
        <dbReference type="ARBA" id="ARBA00022900"/>
    </source>
</evidence>
<dbReference type="PROSITE" id="PS51465">
    <property type="entry name" value="KAZAL_2"/>
    <property type="match status" value="1"/>
</dbReference>
<dbReference type="InterPro" id="IPR051597">
    <property type="entry name" value="Bifunctional_prot_inhibitor"/>
</dbReference>
<dbReference type="InterPro" id="IPR036058">
    <property type="entry name" value="Kazal_dom_sf"/>
</dbReference>
<dbReference type="GO" id="GO:0005576">
    <property type="term" value="C:extracellular region"/>
    <property type="evidence" value="ECO:0007669"/>
    <property type="project" value="UniProtKB-SubCell"/>
</dbReference>
<dbReference type="GeneTree" id="ENSGT01150000289722"/>
<evidence type="ECO:0000256" key="3">
    <source>
        <dbReference type="ARBA" id="ARBA00022690"/>
    </source>
</evidence>
<dbReference type="SUPFAM" id="SSF100895">
    <property type="entry name" value="Kazal-type serine protease inhibitors"/>
    <property type="match status" value="1"/>
</dbReference>
<protein>
    <recommendedName>
        <fullName evidence="6">Kazal-like domain-containing protein</fullName>
    </recommendedName>
</protein>
<proteinExistence type="predicted"/>
<reference evidence="7" key="2">
    <citation type="submission" date="2025-08" db="UniProtKB">
        <authorList>
            <consortium name="Ensembl"/>
        </authorList>
    </citation>
    <scope>IDENTIFICATION</scope>
    <source>
        <strain evidence="7">Guanapo</strain>
    </source>
</reference>
<evidence type="ECO:0000313" key="8">
    <source>
        <dbReference type="Proteomes" id="UP000242638"/>
    </source>
</evidence>
<evidence type="ECO:0000256" key="1">
    <source>
        <dbReference type="ARBA" id="ARBA00004613"/>
    </source>
</evidence>
<keyword evidence="4" id="KW-0722">Serine protease inhibitor</keyword>
<keyword evidence="3" id="KW-0646">Protease inhibitor</keyword>
<reference evidence="7" key="3">
    <citation type="submission" date="2025-09" db="UniProtKB">
        <authorList>
            <consortium name="Ensembl"/>
        </authorList>
    </citation>
    <scope>IDENTIFICATION</scope>
    <source>
        <strain evidence="7">Guanapo</strain>
    </source>
</reference>
<evidence type="ECO:0000256" key="5">
    <source>
        <dbReference type="ARBA" id="ARBA00023157"/>
    </source>
</evidence>
<keyword evidence="5" id="KW-1015">Disulfide bond</keyword>
<evidence type="ECO:0000256" key="2">
    <source>
        <dbReference type="ARBA" id="ARBA00022525"/>
    </source>
</evidence>
<keyword evidence="8" id="KW-1185">Reference proteome</keyword>
<dbReference type="Pfam" id="PF00050">
    <property type="entry name" value="Kazal_1"/>
    <property type="match status" value="1"/>
</dbReference>
<dbReference type="SMART" id="SM00280">
    <property type="entry name" value="KAZAL"/>
    <property type="match status" value="1"/>
</dbReference>
<evidence type="ECO:0000259" key="6">
    <source>
        <dbReference type="PROSITE" id="PS51465"/>
    </source>
</evidence>
<sequence>PNLGEKLLLTALSSVDISTITTHKYLLKCPPKIYRCTNTFRPVCGSDGITYTNTCTLCLKIQKTKRKIYISNRGTCTFFQYG</sequence>
<accession>A0A3P9MSY4</accession>
<evidence type="ECO:0000313" key="7">
    <source>
        <dbReference type="Ensembl" id="ENSPREP00000000344.1"/>
    </source>
</evidence>
<name>A0A3P9MSY4_POERE</name>
<dbReference type="PROSITE" id="PS00282">
    <property type="entry name" value="KAZAL_1"/>
    <property type="match status" value="1"/>
</dbReference>
<dbReference type="Proteomes" id="UP000242638">
    <property type="component" value="Unassembled WGS sequence"/>
</dbReference>
<dbReference type="PANTHER" id="PTHR47729">
    <property type="entry name" value="SERINE PEPTIDASE INHIBITOR, KAZAL TYPE 2, TANDEM DUPLICATE 1-RELATED"/>
    <property type="match status" value="1"/>
</dbReference>
<comment type="subcellular location">
    <subcellularLocation>
        <location evidence="1">Secreted</location>
    </subcellularLocation>
</comment>
<reference evidence="8" key="1">
    <citation type="submission" date="2013-11" db="EMBL/GenBank/DDBJ databases">
        <title>The genomic landscape of the Guanapo guppy.</title>
        <authorList>
            <person name="Kuenstner A."/>
            <person name="Dreyer C."/>
        </authorList>
    </citation>
    <scope>NUCLEOTIDE SEQUENCE</scope>
    <source>
        <strain evidence="8">Guanapo</strain>
    </source>
</reference>
<feature type="domain" description="Kazal-like" evidence="6">
    <location>
        <begin position="23"/>
        <end position="78"/>
    </location>
</feature>